<accession>A0A834G264</accession>
<evidence type="ECO:0000313" key="2">
    <source>
        <dbReference type="Proteomes" id="UP000626092"/>
    </source>
</evidence>
<name>A0A834G264_RHOSS</name>
<organism evidence="1 2">
    <name type="scientific">Rhododendron simsii</name>
    <name type="common">Sims's rhododendron</name>
    <dbReference type="NCBI Taxonomy" id="118357"/>
    <lineage>
        <taxon>Eukaryota</taxon>
        <taxon>Viridiplantae</taxon>
        <taxon>Streptophyta</taxon>
        <taxon>Embryophyta</taxon>
        <taxon>Tracheophyta</taxon>
        <taxon>Spermatophyta</taxon>
        <taxon>Magnoliopsida</taxon>
        <taxon>eudicotyledons</taxon>
        <taxon>Gunneridae</taxon>
        <taxon>Pentapetalae</taxon>
        <taxon>asterids</taxon>
        <taxon>Ericales</taxon>
        <taxon>Ericaceae</taxon>
        <taxon>Ericoideae</taxon>
        <taxon>Rhodoreae</taxon>
        <taxon>Rhododendron</taxon>
    </lineage>
</organism>
<dbReference type="PANTHER" id="PTHR31215">
    <property type="entry name" value="OS05G0510400 PROTEIN-RELATED"/>
    <property type="match status" value="1"/>
</dbReference>
<dbReference type="OrthoDB" id="812961at2759"/>
<comment type="caution">
    <text evidence="1">The sequence shown here is derived from an EMBL/GenBank/DDBJ whole genome shotgun (WGS) entry which is preliminary data.</text>
</comment>
<dbReference type="Proteomes" id="UP000626092">
    <property type="component" value="Unassembled WGS sequence"/>
</dbReference>
<sequence length="176" mass="20329">MKEAEEEAEDETEIMITRKRLIPRLKLCRECISYAAFWLITLSRVVTQHPTLQSITITYPKNKGVKLCLCDEKLVEFRIAFNWDRVRPMAVSWMLELENMRVGYVSVLQLPTSRYLMKGVTIATFVPNGDDDSEAEPAMLDAFVEEQGVFSEAVDQILKNHKDVIKAFNFYDLIDT</sequence>
<evidence type="ECO:0000313" key="1">
    <source>
        <dbReference type="EMBL" id="KAF7121476.1"/>
    </source>
</evidence>
<reference evidence="1" key="1">
    <citation type="submission" date="2019-11" db="EMBL/GenBank/DDBJ databases">
        <authorList>
            <person name="Liu Y."/>
            <person name="Hou J."/>
            <person name="Li T.-Q."/>
            <person name="Guan C.-H."/>
            <person name="Wu X."/>
            <person name="Wu H.-Z."/>
            <person name="Ling F."/>
            <person name="Zhang R."/>
            <person name="Shi X.-G."/>
            <person name="Ren J.-P."/>
            <person name="Chen E.-F."/>
            <person name="Sun J.-M."/>
        </authorList>
    </citation>
    <scope>NUCLEOTIDE SEQUENCE</scope>
    <source>
        <strain evidence="1">Adult_tree_wgs_1</strain>
        <tissue evidence="1">Leaves</tissue>
    </source>
</reference>
<gene>
    <name evidence="1" type="ORF">RHSIM_Rhsim13G0113100</name>
</gene>
<proteinExistence type="predicted"/>
<protein>
    <submittedName>
        <fullName evidence="1">Uncharacterized protein</fullName>
    </submittedName>
</protein>
<dbReference type="InterPro" id="IPR044809">
    <property type="entry name" value="AUF1-like"/>
</dbReference>
<dbReference type="AlphaFoldDB" id="A0A834G264"/>
<dbReference type="EMBL" id="WJXA01000013">
    <property type="protein sequence ID" value="KAF7121476.1"/>
    <property type="molecule type" value="Genomic_DNA"/>
</dbReference>
<keyword evidence="2" id="KW-1185">Reference proteome</keyword>